<dbReference type="InterPro" id="IPR016195">
    <property type="entry name" value="Pol/histidinol_Pase-like"/>
</dbReference>
<dbReference type="Gene3D" id="1.10.10.1600">
    <property type="entry name" value="Bacterial DNA polymerase III alpha subunit, thumb domain"/>
    <property type="match status" value="1"/>
</dbReference>
<feature type="compositionally biased region" description="Low complexity" evidence="10">
    <location>
        <begin position="1074"/>
        <end position="1086"/>
    </location>
</feature>
<dbReference type="PANTHER" id="PTHR32294:SF4">
    <property type="entry name" value="ERROR-PRONE DNA POLYMERASE"/>
    <property type="match status" value="1"/>
</dbReference>
<dbReference type="InterPro" id="IPR004805">
    <property type="entry name" value="DnaE2/DnaE/PolC"/>
</dbReference>
<feature type="compositionally biased region" description="Basic and acidic residues" evidence="10">
    <location>
        <begin position="127"/>
        <end position="139"/>
    </location>
</feature>
<keyword evidence="8" id="KW-0234">DNA repair</keyword>
<proteinExistence type="predicted"/>
<evidence type="ECO:0000256" key="4">
    <source>
        <dbReference type="ARBA" id="ARBA00022695"/>
    </source>
</evidence>
<dbReference type="Pfam" id="PF07733">
    <property type="entry name" value="DNA_pol3_alpha"/>
    <property type="match status" value="1"/>
</dbReference>
<keyword evidence="7" id="KW-0239">DNA-directed DNA polymerase</keyword>
<evidence type="ECO:0000256" key="5">
    <source>
        <dbReference type="ARBA" id="ARBA00022705"/>
    </source>
</evidence>
<dbReference type="RefSeq" id="WP_379583011.1">
    <property type="nucleotide sequence ID" value="NZ_JBHUFV010000104.1"/>
</dbReference>
<comment type="caution">
    <text evidence="12">The sequence shown here is derived from an EMBL/GenBank/DDBJ whole genome shotgun (WGS) entry which is preliminary data.</text>
</comment>
<sequence>MLSFPHLHVSSAYSMRYGTAFPQALVRRAAEHGMDILALTDRDGLYGALKHAQACMDARISPVFGVDFALDASAASDPVPPRDPAAYGPLSGSHRPATPGGSGDRRAGGHGSGGRGFGGHGFGSGPREARPRTGADAEDRVTVLARSGGWSRLCRLVTAAHYAGTRGEPKVTRDLVGEWAAGAGTPAPGPAGRPGGRERGGAFGPDDGLVVLLGPRSDVGRAVAARRDEQARALLDLWRSRVRGVVIELVDQYGYRDATTAVRMLSLAEEFGVPAVLTNAARYLDPADHQVGDVLDAARQLVPLHPRHLDRSTSHAYLKSGDEMRRVAHKICGGDQGRANRLLYTTRALAEACVIDPRRLLALSSDPPDLHLPEIGRDPVPLLRHRCENGLDDRGLRGSADARDRLEAELAIIEKKRLSGYFMAVVGITDRIRQMGIRCAIRGSGAGSLVNYLIGIGEVNPLHHGLLMERFLSEGRIGLPDIDIDVESARRLDCYKAIYDMYGESRVACVSMMETYRARSALRDVGGAMGLPPHEIDAIAKAFPHIRARQITASLKDLPELRESRLDEAGLGRVFQLAEKLDGLPRHIALHPCGVLVGNSGLRDRTPVERSALDFPMSQFDKDDVEEAGLLKLDVLGVRMQSAMAYTLTEIKRVDDVDVELDAVPQDDERTYDMICASRTLGCFQIESPGQRELVAKLEPRTMDDLIVDISLFRPGPVNSDMVTPYLESRHGWRAASYPHPRLRAALAETNGVVVFHEQVLKIIDAMTGAGLSEAEKIRRSLGDPVRREASRRWFLANVLPDYDQATVERAWQVLDAFGAFGFCKAHAAAFALPTYQSAWLKRHHAAAFFAGVLTHEPGMYPQRVIIDEARQCGVTILPLDVNKSAKHWTVERVGPPPLRVSVQPSSLEGVDYRRRVRDFKAEELGRGYGLRVPFSAVKGVSEAEVDRMVAGRPYTSLADFWDRARPSRPVIERLVQVGGFDALHSLRPGGPRWRPGELTRRDLIAQVGVLERASVSGVKASPPARKGYSPSPPPGQARSRDDSTGSPGRTGSDFPGRSGSGFSGGSGSGFSGRAGSDGSRASSPPRQGRSSRHQGKAQARGGTATTAAAEEPRMDEPLAVQLPLGFAERIEPGELPEMTETEMVEAELEILGIDVSRHVMSFHDTLLDAIGVVRSKDLLAQRNGAEVLVAGVKVATQTPAVRSGQRVIFTTLDDSTGPVDLTFFESVQGRCASTVFGSWLMVARGVIRRTGTRAISMRAVDCWNLVDLDAAWRANGLEAVLALLDRRRAPAEGVGGRTIEYANGYRISPYSDIGPTPGVVTPPRRLWHASQGSSGPTQAA</sequence>
<dbReference type="SUPFAM" id="SSF89550">
    <property type="entry name" value="PHP domain-like"/>
    <property type="match status" value="1"/>
</dbReference>
<feature type="domain" description="Polymerase/histidinol phosphatase N-terminal" evidence="11">
    <location>
        <begin position="5"/>
        <end position="72"/>
    </location>
</feature>
<dbReference type="CDD" id="cd07431">
    <property type="entry name" value="PHP_PolIIIA"/>
    <property type="match status" value="1"/>
</dbReference>
<gene>
    <name evidence="12" type="ORF">ACFSKW_52455</name>
</gene>
<accession>A0ABW4TDK9</accession>
<keyword evidence="13" id="KW-1185">Reference proteome</keyword>
<feature type="region of interest" description="Disordered" evidence="10">
    <location>
        <begin position="1016"/>
        <end position="1117"/>
    </location>
</feature>
<dbReference type="SMART" id="SM00481">
    <property type="entry name" value="POLIIIAc"/>
    <property type="match status" value="1"/>
</dbReference>
<evidence type="ECO:0000256" key="9">
    <source>
        <dbReference type="ARBA" id="ARBA00049244"/>
    </source>
</evidence>
<protein>
    <recommendedName>
        <fullName evidence="1">DNA-directed DNA polymerase</fullName>
        <ecNumber evidence="1">2.7.7.7</ecNumber>
    </recommendedName>
</protein>
<keyword evidence="5" id="KW-0235">DNA replication</keyword>
<comment type="catalytic activity">
    <reaction evidence="9">
        <text>DNA(n) + a 2'-deoxyribonucleoside 5'-triphosphate = DNA(n+1) + diphosphate</text>
        <dbReference type="Rhea" id="RHEA:22508"/>
        <dbReference type="Rhea" id="RHEA-COMP:17339"/>
        <dbReference type="Rhea" id="RHEA-COMP:17340"/>
        <dbReference type="ChEBI" id="CHEBI:33019"/>
        <dbReference type="ChEBI" id="CHEBI:61560"/>
        <dbReference type="ChEBI" id="CHEBI:173112"/>
        <dbReference type="EC" id="2.7.7.7"/>
    </reaction>
</comment>
<evidence type="ECO:0000256" key="3">
    <source>
        <dbReference type="ARBA" id="ARBA00022679"/>
    </source>
</evidence>
<evidence type="ECO:0000256" key="1">
    <source>
        <dbReference type="ARBA" id="ARBA00012417"/>
    </source>
</evidence>
<feature type="compositionally biased region" description="Low complexity" evidence="10">
    <location>
        <begin position="1097"/>
        <end position="1110"/>
    </location>
</feature>
<evidence type="ECO:0000256" key="8">
    <source>
        <dbReference type="ARBA" id="ARBA00023204"/>
    </source>
</evidence>
<feature type="compositionally biased region" description="Gly residues" evidence="10">
    <location>
        <begin position="1059"/>
        <end position="1073"/>
    </location>
</feature>
<dbReference type="Gene3D" id="3.20.20.140">
    <property type="entry name" value="Metal-dependent hydrolases"/>
    <property type="match status" value="1"/>
</dbReference>
<dbReference type="GO" id="GO:0003887">
    <property type="term" value="F:DNA-directed DNA polymerase activity"/>
    <property type="evidence" value="ECO:0007669"/>
    <property type="project" value="UniProtKB-EC"/>
</dbReference>
<dbReference type="Pfam" id="PF14579">
    <property type="entry name" value="HHH_6"/>
    <property type="match status" value="1"/>
</dbReference>
<dbReference type="EC" id="2.7.7.7" evidence="1"/>
<dbReference type="InterPro" id="IPR029460">
    <property type="entry name" value="DNAPol_HHH"/>
</dbReference>
<dbReference type="EMBL" id="JBHUFV010000104">
    <property type="protein sequence ID" value="MFD1940100.1"/>
    <property type="molecule type" value="Genomic_DNA"/>
</dbReference>
<evidence type="ECO:0000256" key="2">
    <source>
        <dbReference type="ARBA" id="ARBA00022490"/>
    </source>
</evidence>
<evidence type="ECO:0000256" key="10">
    <source>
        <dbReference type="SAM" id="MobiDB-lite"/>
    </source>
</evidence>
<dbReference type="InterPro" id="IPR003141">
    <property type="entry name" value="Pol/His_phosphatase_N"/>
</dbReference>
<evidence type="ECO:0000256" key="7">
    <source>
        <dbReference type="ARBA" id="ARBA00022932"/>
    </source>
</evidence>
<dbReference type="InterPro" id="IPR004013">
    <property type="entry name" value="PHP_dom"/>
</dbReference>
<evidence type="ECO:0000259" key="11">
    <source>
        <dbReference type="SMART" id="SM00481"/>
    </source>
</evidence>
<evidence type="ECO:0000256" key="6">
    <source>
        <dbReference type="ARBA" id="ARBA00022763"/>
    </source>
</evidence>
<name>A0ABW4TDK9_9ACTN</name>
<feature type="region of interest" description="Disordered" evidence="10">
    <location>
        <begin position="75"/>
        <end position="139"/>
    </location>
</feature>
<dbReference type="InterPro" id="IPR041931">
    <property type="entry name" value="DNA_pol3_alpha_thumb_dom"/>
</dbReference>
<keyword evidence="4 12" id="KW-0548">Nucleotidyltransferase</keyword>
<feature type="compositionally biased region" description="Gly residues" evidence="10">
    <location>
        <begin position="109"/>
        <end position="124"/>
    </location>
</feature>
<dbReference type="Proteomes" id="UP001597368">
    <property type="component" value="Unassembled WGS sequence"/>
</dbReference>
<dbReference type="Pfam" id="PF17657">
    <property type="entry name" value="DNA_pol3_finger"/>
    <property type="match status" value="1"/>
</dbReference>
<reference evidence="13" key="1">
    <citation type="journal article" date="2019" name="Int. J. Syst. Evol. Microbiol.">
        <title>The Global Catalogue of Microorganisms (GCM) 10K type strain sequencing project: providing services to taxonomists for standard genome sequencing and annotation.</title>
        <authorList>
            <consortium name="The Broad Institute Genomics Platform"/>
            <consortium name="The Broad Institute Genome Sequencing Center for Infectious Disease"/>
            <person name="Wu L."/>
            <person name="Ma J."/>
        </authorList>
    </citation>
    <scope>NUCLEOTIDE SEQUENCE [LARGE SCALE GENOMIC DNA]</scope>
    <source>
        <strain evidence="13">ICMP 6774ER</strain>
    </source>
</reference>
<dbReference type="InterPro" id="IPR011708">
    <property type="entry name" value="DNA_pol3_alpha_NTPase_dom"/>
</dbReference>
<keyword evidence="2" id="KW-0963">Cytoplasm</keyword>
<evidence type="ECO:0000313" key="13">
    <source>
        <dbReference type="Proteomes" id="UP001597368"/>
    </source>
</evidence>
<dbReference type="NCBIfam" id="TIGR00594">
    <property type="entry name" value="polc"/>
    <property type="match status" value="1"/>
</dbReference>
<organism evidence="12 13">
    <name type="scientific">Nonomuraea mangrovi</name>
    <dbReference type="NCBI Taxonomy" id="2316207"/>
    <lineage>
        <taxon>Bacteria</taxon>
        <taxon>Bacillati</taxon>
        <taxon>Actinomycetota</taxon>
        <taxon>Actinomycetes</taxon>
        <taxon>Streptosporangiales</taxon>
        <taxon>Streptosporangiaceae</taxon>
        <taxon>Nonomuraea</taxon>
    </lineage>
</organism>
<dbReference type="PANTHER" id="PTHR32294">
    <property type="entry name" value="DNA POLYMERASE III SUBUNIT ALPHA"/>
    <property type="match status" value="1"/>
</dbReference>
<keyword evidence="3 12" id="KW-0808">Transferase</keyword>
<dbReference type="CDD" id="cd04485">
    <property type="entry name" value="DnaE_OBF"/>
    <property type="match status" value="1"/>
</dbReference>
<feature type="region of interest" description="Disordered" evidence="10">
    <location>
        <begin position="180"/>
        <end position="201"/>
    </location>
</feature>
<dbReference type="InterPro" id="IPR040982">
    <property type="entry name" value="DNA_pol3_finger"/>
</dbReference>
<dbReference type="Pfam" id="PF02811">
    <property type="entry name" value="PHP"/>
    <property type="match status" value="1"/>
</dbReference>
<keyword evidence="6" id="KW-0227">DNA damage</keyword>
<evidence type="ECO:0000313" key="12">
    <source>
        <dbReference type="EMBL" id="MFD1940100.1"/>
    </source>
</evidence>